<proteinExistence type="inferred from homology"/>
<protein>
    <submittedName>
        <fullName evidence="3">Crotonase/enoyl-CoA hydratase family protein</fullName>
    </submittedName>
</protein>
<dbReference type="Pfam" id="PF00378">
    <property type="entry name" value="ECH_1"/>
    <property type="match status" value="1"/>
</dbReference>
<dbReference type="EMBL" id="WPHG01000011">
    <property type="protein sequence ID" value="MVB00134.1"/>
    <property type="molecule type" value="Genomic_DNA"/>
</dbReference>
<dbReference type="RefSeq" id="WP_156716045.1">
    <property type="nucleotide sequence ID" value="NZ_WPHG01000011.1"/>
</dbReference>
<dbReference type="InterPro" id="IPR018376">
    <property type="entry name" value="Enoyl-CoA_hyd/isom_CS"/>
</dbReference>
<name>A0A844QQB4_9HYPH</name>
<dbReference type="PROSITE" id="PS00166">
    <property type="entry name" value="ENOYL_COA_HYDRATASE"/>
    <property type="match status" value="1"/>
</dbReference>
<evidence type="ECO:0000256" key="2">
    <source>
        <dbReference type="RuleBase" id="RU003707"/>
    </source>
</evidence>
<dbReference type="NCBIfam" id="NF006108">
    <property type="entry name" value="PRK08259.1"/>
    <property type="match status" value="1"/>
</dbReference>
<dbReference type="InterPro" id="IPR029045">
    <property type="entry name" value="ClpP/crotonase-like_dom_sf"/>
</dbReference>
<keyword evidence="4" id="KW-1185">Reference proteome</keyword>
<evidence type="ECO:0000313" key="4">
    <source>
        <dbReference type="Proteomes" id="UP000463224"/>
    </source>
</evidence>
<accession>A0A844QQB4</accession>
<evidence type="ECO:0000256" key="1">
    <source>
        <dbReference type="ARBA" id="ARBA00005254"/>
    </source>
</evidence>
<dbReference type="Gene3D" id="3.90.226.10">
    <property type="entry name" value="2-enoyl-CoA Hydratase, Chain A, domain 1"/>
    <property type="match status" value="1"/>
</dbReference>
<gene>
    <name evidence="3" type="ORF">GN330_23075</name>
</gene>
<dbReference type="InterPro" id="IPR001753">
    <property type="entry name" value="Enoyl-CoA_hydra/iso"/>
</dbReference>
<dbReference type="Gene3D" id="1.10.287.2460">
    <property type="match status" value="1"/>
</dbReference>
<reference evidence="3 4" key="1">
    <citation type="submission" date="2019-12" db="EMBL/GenBank/DDBJ databases">
        <title>Nitratireductor arenosus sp. nov., Isolated from sea sand, Jeju island, South Korea.</title>
        <authorList>
            <person name="Kim W."/>
        </authorList>
    </citation>
    <scope>NUCLEOTIDE SEQUENCE [LARGE SCALE GENOMIC DNA]</scope>
    <source>
        <strain evidence="3 4">CAU 1489</strain>
    </source>
</reference>
<dbReference type="AlphaFoldDB" id="A0A844QQB4"/>
<comment type="caution">
    <text evidence="3">The sequence shown here is derived from an EMBL/GenBank/DDBJ whole genome shotgun (WGS) entry which is preliminary data.</text>
</comment>
<dbReference type="CDD" id="cd06558">
    <property type="entry name" value="crotonase-like"/>
    <property type="match status" value="1"/>
</dbReference>
<dbReference type="PANTHER" id="PTHR43802">
    <property type="entry name" value="ENOYL-COA HYDRATASE"/>
    <property type="match status" value="1"/>
</dbReference>
<dbReference type="PANTHER" id="PTHR43802:SF1">
    <property type="entry name" value="IP11341P-RELATED"/>
    <property type="match status" value="1"/>
</dbReference>
<sequence>MTIRTERNGAITVVTIDRPEARNAVNPAMAEALFTAFIAFDRDESQKVAVLAGAGGSFCAGFDLKQAAGGMDEEWFAAHDLDPSFDGHDDQPRKGPMGPTRLSLSKPVIAAISGPAVAGGMELALWCDLRVMEDTAYMGVYCRRWGVPLIDGGTVRLPRIVGHGRAMDLILTGRKVDAGECAAIGLANRLCKQGEALTTALELAAEIARFPQACMRADRKSAHEQWSLDQAPALANEWKSAATFRSEGADGAARFSAGKGRSGDFNEI</sequence>
<organism evidence="3 4">
    <name type="scientific">Nitratireductor arenosus</name>
    <dbReference type="NCBI Taxonomy" id="2682096"/>
    <lineage>
        <taxon>Bacteria</taxon>
        <taxon>Pseudomonadati</taxon>
        <taxon>Pseudomonadota</taxon>
        <taxon>Alphaproteobacteria</taxon>
        <taxon>Hyphomicrobiales</taxon>
        <taxon>Phyllobacteriaceae</taxon>
        <taxon>Nitratireductor</taxon>
    </lineage>
</organism>
<evidence type="ECO:0000313" key="3">
    <source>
        <dbReference type="EMBL" id="MVB00134.1"/>
    </source>
</evidence>
<comment type="similarity">
    <text evidence="1 2">Belongs to the enoyl-CoA hydratase/isomerase family.</text>
</comment>
<dbReference type="GO" id="GO:0003824">
    <property type="term" value="F:catalytic activity"/>
    <property type="evidence" value="ECO:0007669"/>
    <property type="project" value="InterPro"/>
</dbReference>
<dbReference type="Proteomes" id="UP000463224">
    <property type="component" value="Unassembled WGS sequence"/>
</dbReference>
<dbReference type="SUPFAM" id="SSF52096">
    <property type="entry name" value="ClpP/crotonase"/>
    <property type="match status" value="1"/>
</dbReference>